<dbReference type="InterPro" id="IPR029045">
    <property type="entry name" value="ClpP/crotonase-like_dom_sf"/>
</dbReference>
<evidence type="ECO:0008006" key="3">
    <source>
        <dbReference type="Google" id="ProtNLM"/>
    </source>
</evidence>
<protein>
    <recommendedName>
        <fullName evidence="3">ATP-dependent Clp protease proteolytic subunit</fullName>
    </recommendedName>
</protein>
<dbReference type="Pfam" id="PF00574">
    <property type="entry name" value="CLP_protease"/>
    <property type="match status" value="1"/>
</dbReference>
<dbReference type="InterPro" id="IPR023562">
    <property type="entry name" value="ClpP/TepA"/>
</dbReference>
<proteinExistence type="predicted"/>
<evidence type="ECO:0000313" key="2">
    <source>
        <dbReference type="Proteomes" id="UP000183920"/>
    </source>
</evidence>
<organism evidence="1 2">
    <name type="scientific">Proteus penneri</name>
    <dbReference type="NCBI Taxonomy" id="102862"/>
    <lineage>
        <taxon>Bacteria</taxon>
        <taxon>Pseudomonadati</taxon>
        <taxon>Pseudomonadota</taxon>
        <taxon>Gammaproteobacteria</taxon>
        <taxon>Enterobacterales</taxon>
        <taxon>Morganellaceae</taxon>
        <taxon>Proteus</taxon>
    </lineage>
</organism>
<dbReference type="Proteomes" id="UP000183920">
    <property type="component" value="Unassembled WGS sequence"/>
</dbReference>
<accession>A0A0G4Q0C5</accession>
<evidence type="ECO:0000313" key="1">
    <source>
        <dbReference type="EMBL" id="CRL59081.1"/>
    </source>
</evidence>
<dbReference type="AlphaFoldDB" id="A0A0G4Q0C5"/>
<name>A0A0G4Q0C5_9GAMM</name>
<sequence>MLNNKNLITMPKMSGPVTQKNWFRMQAKEDQTADIYIYDDIGGWGISARRFTEDLLSLGNLSHINLHIHSPGGEVFDGIAMYSENITIHINKLANNVKTYKNNKRNLPF</sequence>
<gene>
    <name evidence="1" type="ORF">BN1804_00254</name>
</gene>
<dbReference type="Gene3D" id="3.90.226.10">
    <property type="entry name" value="2-enoyl-CoA Hydratase, Chain A, domain 1"/>
    <property type="match status" value="1"/>
</dbReference>
<dbReference type="EMBL" id="CVRY01000001">
    <property type="protein sequence ID" value="CRL59081.1"/>
    <property type="molecule type" value="Genomic_DNA"/>
</dbReference>
<reference evidence="2" key="1">
    <citation type="submission" date="2015-06" db="EMBL/GenBank/DDBJ databases">
        <authorList>
            <person name="Urmite Genomes"/>
        </authorList>
    </citation>
    <scope>NUCLEOTIDE SEQUENCE [LARGE SCALE GENOMIC DNA]</scope>
    <source>
        <strain evidence="2">CSUR P1867</strain>
    </source>
</reference>
<dbReference type="SUPFAM" id="SSF52096">
    <property type="entry name" value="ClpP/crotonase"/>
    <property type="match status" value="1"/>
</dbReference>
<dbReference type="RefSeq" id="WP_244884260.1">
    <property type="nucleotide sequence ID" value="NZ_CVRY01000001.1"/>
</dbReference>